<keyword evidence="6" id="KW-0227">DNA damage</keyword>
<dbReference type="EMBL" id="CAXHTA020000002">
    <property type="protein sequence ID" value="CAL5219163.1"/>
    <property type="molecule type" value="Genomic_DNA"/>
</dbReference>
<evidence type="ECO:0000256" key="9">
    <source>
        <dbReference type="ARBA" id="ARBA00023204"/>
    </source>
</evidence>
<evidence type="ECO:0000256" key="5">
    <source>
        <dbReference type="ARBA" id="ARBA00022723"/>
    </source>
</evidence>
<dbReference type="SUPFAM" id="SSF56219">
    <property type="entry name" value="DNase I-like"/>
    <property type="match status" value="1"/>
</dbReference>
<comment type="cofactor">
    <cofactor evidence="2">
        <name>Mg(2+)</name>
        <dbReference type="ChEBI" id="CHEBI:18420"/>
    </cofactor>
</comment>
<accession>A0ABP1FM52</accession>
<dbReference type="InterPro" id="IPR036691">
    <property type="entry name" value="Endo/exonu/phosph_ase_sf"/>
</dbReference>
<reference evidence="13 14" key="1">
    <citation type="submission" date="2024-06" db="EMBL/GenBank/DDBJ databases">
        <authorList>
            <person name="Kraege A."/>
            <person name="Thomma B."/>
        </authorList>
    </citation>
    <scope>NUCLEOTIDE SEQUENCE [LARGE SCALE GENOMIC DNA]</scope>
</reference>
<feature type="region of interest" description="Disordered" evidence="11">
    <location>
        <begin position="81"/>
        <end position="116"/>
    </location>
</feature>
<keyword evidence="5" id="KW-0479">Metal-binding</keyword>
<protein>
    <submittedName>
        <fullName evidence="13">G945 protein</fullName>
    </submittedName>
</protein>
<evidence type="ECO:0000256" key="2">
    <source>
        <dbReference type="ARBA" id="ARBA00001946"/>
    </source>
</evidence>
<dbReference type="PANTHER" id="PTHR15822:SF4">
    <property type="entry name" value="TYROSYL-DNA PHOSPHODIESTERASE 2"/>
    <property type="match status" value="1"/>
</dbReference>
<evidence type="ECO:0000256" key="4">
    <source>
        <dbReference type="ARBA" id="ARBA00022722"/>
    </source>
</evidence>
<organism evidence="13 14">
    <name type="scientific">Coccomyxa viridis</name>
    <dbReference type="NCBI Taxonomy" id="1274662"/>
    <lineage>
        <taxon>Eukaryota</taxon>
        <taxon>Viridiplantae</taxon>
        <taxon>Chlorophyta</taxon>
        <taxon>core chlorophytes</taxon>
        <taxon>Trebouxiophyceae</taxon>
        <taxon>Trebouxiophyceae incertae sedis</taxon>
        <taxon>Coccomyxaceae</taxon>
        <taxon>Coccomyxa</taxon>
    </lineage>
</organism>
<keyword evidence="4" id="KW-0540">Nuclease</keyword>
<dbReference type="Pfam" id="PF03372">
    <property type="entry name" value="Exo_endo_phos"/>
    <property type="match status" value="1"/>
</dbReference>
<evidence type="ECO:0000313" key="14">
    <source>
        <dbReference type="Proteomes" id="UP001497392"/>
    </source>
</evidence>
<keyword evidence="7" id="KW-0378">Hydrolase</keyword>
<feature type="compositionally biased region" description="Basic and acidic residues" evidence="11">
    <location>
        <begin position="82"/>
        <end position="91"/>
    </location>
</feature>
<dbReference type="InterPro" id="IPR051547">
    <property type="entry name" value="TDP2-like"/>
</dbReference>
<dbReference type="PANTHER" id="PTHR15822">
    <property type="entry name" value="TRAF AND TNF RECEPTOR-ASSOCIATED PROTEIN"/>
    <property type="match status" value="1"/>
</dbReference>
<dbReference type="InterPro" id="IPR005135">
    <property type="entry name" value="Endo/exonuclease/phosphatase"/>
</dbReference>
<evidence type="ECO:0000313" key="13">
    <source>
        <dbReference type="EMBL" id="CAL5219163.1"/>
    </source>
</evidence>
<keyword evidence="9" id="KW-0234">DNA repair</keyword>
<evidence type="ECO:0000256" key="7">
    <source>
        <dbReference type="ARBA" id="ARBA00022801"/>
    </source>
</evidence>
<evidence type="ECO:0000256" key="10">
    <source>
        <dbReference type="ARBA" id="ARBA00023242"/>
    </source>
</evidence>
<keyword evidence="14" id="KW-1185">Reference proteome</keyword>
<evidence type="ECO:0000256" key="11">
    <source>
        <dbReference type="SAM" id="MobiDB-lite"/>
    </source>
</evidence>
<keyword evidence="8" id="KW-0460">Magnesium</keyword>
<gene>
    <name evidence="13" type="primary">g945</name>
    <name evidence="13" type="ORF">VP750_LOCUS822</name>
</gene>
<evidence type="ECO:0000256" key="1">
    <source>
        <dbReference type="ARBA" id="ARBA00001936"/>
    </source>
</evidence>
<name>A0ABP1FM52_9CHLO</name>
<evidence type="ECO:0000256" key="3">
    <source>
        <dbReference type="ARBA" id="ARBA00004322"/>
    </source>
</evidence>
<dbReference type="CDD" id="cd09080">
    <property type="entry name" value="TDP2"/>
    <property type="match status" value="1"/>
</dbReference>
<feature type="region of interest" description="Disordered" evidence="11">
    <location>
        <begin position="1"/>
        <end position="51"/>
    </location>
</feature>
<comment type="subcellular location">
    <subcellularLocation>
        <location evidence="3">Nucleus</location>
        <location evidence="3">PML body</location>
    </subcellularLocation>
</comment>
<sequence>MASPIDLTASDDDGTPSHKRAKVSHPHVQVNALQQHKEASSEPALGVRDTQDAARAAIMRQALQANRQGRNPLLAELAAARRAREAERGSHEGSAAAKQAPLAARAAPAKGREAQGAPHSISLLSYNIWFDDLGMQHRMDAIGEIIMEQGYPTILCLQASQSIIPANLKTEVTPESYEMMKRSPWFGRYMASPSGLQSYDTAILYNKSHVTAAGPFQRQPFNNSRMGRSVLEAGLSVAGTSLCCATVHLESPTPGAPATAPRKQQLSQALEALDAHQEGNIFLAGDMNWNDDKDGRPQLSPGWRDVWAELRPGDPGFTYDGRSNAMLSNSFRTRLDRIFAKLADWEPESIEMVGQEAIPGLVHTKTRRGKEVQLPVLPSDHYGLLLRLKRVSAG</sequence>
<keyword evidence="10" id="KW-0539">Nucleus</keyword>
<evidence type="ECO:0000256" key="6">
    <source>
        <dbReference type="ARBA" id="ARBA00022763"/>
    </source>
</evidence>
<feature type="domain" description="Endonuclease/exonuclease/phosphatase" evidence="12">
    <location>
        <begin position="124"/>
        <end position="381"/>
    </location>
</feature>
<dbReference type="Proteomes" id="UP001497392">
    <property type="component" value="Unassembled WGS sequence"/>
</dbReference>
<evidence type="ECO:0000259" key="12">
    <source>
        <dbReference type="Pfam" id="PF03372"/>
    </source>
</evidence>
<dbReference type="Gene3D" id="3.60.10.10">
    <property type="entry name" value="Endonuclease/exonuclease/phosphatase"/>
    <property type="match status" value="1"/>
</dbReference>
<evidence type="ECO:0000256" key="8">
    <source>
        <dbReference type="ARBA" id="ARBA00022842"/>
    </source>
</evidence>
<proteinExistence type="predicted"/>
<comment type="cofactor">
    <cofactor evidence="1">
        <name>Mn(2+)</name>
        <dbReference type="ChEBI" id="CHEBI:29035"/>
    </cofactor>
</comment>
<feature type="compositionally biased region" description="Low complexity" evidence="11">
    <location>
        <begin position="95"/>
        <end position="109"/>
    </location>
</feature>
<comment type="caution">
    <text evidence="13">The sequence shown here is derived from an EMBL/GenBank/DDBJ whole genome shotgun (WGS) entry which is preliminary data.</text>
</comment>